<dbReference type="Proteomes" id="UP001597601">
    <property type="component" value="Unassembled WGS sequence"/>
</dbReference>
<gene>
    <name evidence="4" type="ORF">ACFSYC_02330</name>
</gene>
<comment type="caution">
    <text evidence="4">The sequence shown here is derived from an EMBL/GenBank/DDBJ whole genome shotgun (WGS) entry which is preliminary data.</text>
</comment>
<feature type="domain" description="ENPP1-3/EXOG-like endonuclease/phosphodiesterase" evidence="2">
    <location>
        <begin position="259"/>
        <end position="471"/>
    </location>
</feature>
<reference evidence="5" key="1">
    <citation type="journal article" date="2019" name="Int. J. Syst. Evol. Microbiol.">
        <title>The Global Catalogue of Microorganisms (GCM) 10K type strain sequencing project: providing services to taxonomists for standard genome sequencing and annotation.</title>
        <authorList>
            <consortium name="The Broad Institute Genomics Platform"/>
            <consortium name="The Broad Institute Genome Sequencing Center for Infectious Disease"/>
            <person name="Wu L."/>
            <person name="Ma J."/>
        </authorList>
    </citation>
    <scope>NUCLEOTIDE SEQUENCE [LARGE SCALE GENOMIC DNA]</scope>
    <source>
        <strain evidence="5">KCTC 52232</strain>
    </source>
</reference>
<dbReference type="SUPFAM" id="SSF54060">
    <property type="entry name" value="His-Me finger endonucleases"/>
    <property type="match status" value="1"/>
</dbReference>
<name>A0ABW5XKF9_9SPHI</name>
<dbReference type="PROSITE" id="PS51257">
    <property type="entry name" value="PROKAR_LIPOPROTEIN"/>
    <property type="match status" value="1"/>
</dbReference>
<sequence length="484" mass="50880">MKFRKLLISIGFLGLVVMAGCKKNDSATPNPGSAVPPGNTGTPITVANPYTITENFEAGTKGSYAAADIILYTGSWNFNDALIGNLAADVKSGAKSVRLRGGDIHMNFDINGLNKIIIKHAKYGTDAASTWQLSMSSDGGATYTNVGSAINETSTTLVTDSFTITTTTKVRFKIAKTGTTRINIDDITFKGIGDAGVTVGVPDTQGPDTTSTSNPAGNRGVTIGSDAPPTVGDNSNILFGNPSGAQASMVFNTNYLIDAGYYIESYSNVRGTPNWVSWHLDATNTTNATGRQDNFAGYAGLDPSWYTVQSNSYQGSGFDRGHNCPSADRTSSVNANSATFLMTNMIPQAPNNNQKAWADLEGYLRQQVVAGNEVYIIMGSYGVGGVGSASATSITNINGGKIAVPSNVWKVAVIIPTGNGDVGRVTNLTRVIAVNTPNINSIGADWKNYIVSVRDIETATGYNLLSALPKNVQDAVETKRDAGN</sequence>
<feature type="signal peptide" evidence="1">
    <location>
        <begin position="1"/>
        <end position="19"/>
    </location>
</feature>
<dbReference type="GO" id="GO:0004519">
    <property type="term" value="F:endonuclease activity"/>
    <property type="evidence" value="ECO:0007669"/>
    <property type="project" value="UniProtKB-KW"/>
</dbReference>
<evidence type="ECO:0000256" key="1">
    <source>
        <dbReference type="SAM" id="SignalP"/>
    </source>
</evidence>
<dbReference type="Gene3D" id="3.40.570.10">
    <property type="entry name" value="Extracellular Endonuclease, subunit A"/>
    <property type="match status" value="1"/>
</dbReference>
<evidence type="ECO:0000313" key="5">
    <source>
        <dbReference type="Proteomes" id="UP001597601"/>
    </source>
</evidence>
<keyword evidence="4" id="KW-0255">Endonuclease</keyword>
<dbReference type="InterPro" id="IPR020821">
    <property type="entry name" value="ENPP1-3/EXOG-like_nuc-like"/>
</dbReference>
<dbReference type="Pfam" id="PF01223">
    <property type="entry name" value="Endonuclease_NS"/>
    <property type="match status" value="1"/>
</dbReference>
<keyword evidence="1" id="KW-0732">Signal</keyword>
<keyword evidence="5" id="KW-1185">Reference proteome</keyword>
<evidence type="ECO:0000259" key="2">
    <source>
        <dbReference type="SMART" id="SM00477"/>
    </source>
</evidence>
<feature type="domain" description="DNA/RNA non-specific endonuclease/pyrophosphatase/phosphodiesterase" evidence="3">
    <location>
        <begin position="258"/>
        <end position="471"/>
    </location>
</feature>
<dbReference type="RefSeq" id="WP_377123108.1">
    <property type="nucleotide sequence ID" value="NZ_JBHUON010000002.1"/>
</dbReference>
<dbReference type="PANTHER" id="PTHR13966">
    <property type="entry name" value="ENDONUCLEASE RELATED"/>
    <property type="match status" value="1"/>
</dbReference>
<organism evidence="4 5">
    <name type="scientific">Mucilaginibacter antarcticus</name>
    <dbReference type="NCBI Taxonomy" id="1855725"/>
    <lineage>
        <taxon>Bacteria</taxon>
        <taxon>Pseudomonadati</taxon>
        <taxon>Bacteroidota</taxon>
        <taxon>Sphingobacteriia</taxon>
        <taxon>Sphingobacteriales</taxon>
        <taxon>Sphingobacteriaceae</taxon>
        <taxon>Mucilaginibacter</taxon>
    </lineage>
</organism>
<dbReference type="SMART" id="SM00477">
    <property type="entry name" value="NUC"/>
    <property type="match status" value="1"/>
</dbReference>
<dbReference type="SMART" id="SM00892">
    <property type="entry name" value="Endonuclease_NS"/>
    <property type="match status" value="1"/>
</dbReference>
<dbReference type="InterPro" id="IPR044929">
    <property type="entry name" value="DNA/RNA_non-sp_Endonuclease_sf"/>
</dbReference>
<dbReference type="InterPro" id="IPR044925">
    <property type="entry name" value="His-Me_finger_sf"/>
</dbReference>
<keyword evidence="4" id="KW-0378">Hydrolase</keyword>
<protein>
    <submittedName>
        <fullName evidence="4">DNA/RNA non-specific endonuclease</fullName>
    </submittedName>
</protein>
<dbReference type="CDD" id="cd00091">
    <property type="entry name" value="NUC"/>
    <property type="match status" value="1"/>
</dbReference>
<accession>A0ABW5XKF9</accession>
<evidence type="ECO:0000259" key="3">
    <source>
        <dbReference type="SMART" id="SM00892"/>
    </source>
</evidence>
<dbReference type="PANTHER" id="PTHR13966:SF5">
    <property type="entry name" value="ENDONUCLEASE G, MITOCHONDRIAL"/>
    <property type="match status" value="1"/>
</dbReference>
<dbReference type="InterPro" id="IPR001604">
    <property type="entry name" value="Endo_G_ENPP1-like_dom"/>
</dbReference>
<feature type="chain" id="PRO_5047463274" evidence="1">
    <location>
        <begin position="20"/>
        <end position="484"/>
    </location>
</feature>
<dbReference type="InterPro" id="IPR040255">
    <property type="entry name" value="Non-specific_endonuclease"/>
</dbReference>
<evidence type="ECO:0000313" key="4">
    <source>
        <dbReference type="EMBL" id="MFD2863513.1"/>
    </source>
</evidence>
<keyword evidence="4" id="KW-0540">Nuclease</keyword>
<dbReference type="EMBL" id="JBHUON010000002">
    <property type="protein sequence ID" value="MFD2863513.1"/>
    <property type="molecule type" value="Genomic_DNA"/>
</dbReference>
<proteinExistence type="predicted"/>